<dbReference type="GO" id="GO:0022857">
    <property type="term" value="F:transmembrane transporter activity"/>
    <property type="evidence" value="ECO:0007669"/>
    <property type="project" value="InterPro"/>
</dbReference>
<dbReference type="RefSeq" id="WP_118095772.1">
    <property type="nucleotide sequence ID" value="NZ_QSIO01000002.1"/>
</dbReference>
<evidence type="ECO:0000256" key="3">
    <source>
        <dbReference type="ARBA" id="ARBA00022692"/>
    </source>
</evidence>
<dbReference type="Gene3D" id="1.20.1250.20">
    <property type="entry name" value="MFS general substrate transporter like domains"/>
    <property type="match status" value="1"/>
</dbReference>
<accession>A0A414CJ04</accession>
<evidence type="ECO:0000256" key="5">
    <source>
        <dbReference type="ARBA" id="ARBA00023136"/>
    </source>
</evidence>
<dbReference type="PANTHER" id="PTHR42718">
    <property type="entry name" value="MAJOR FACILITATOR SUPERFAMILY MULTIDRUG TRANSPORTER MFSC"/>
    <property type="match status" value="1"/>
</dbReference>
<dbReference type="InterPro" id="IPR036259">
    <property type="entry name" value="MFS_trans_sf"/>
</dbReference>
<name>A0A414CJ04_STRPA</name>
<evidence type="ECO:0000256" key="6">
    <source>
        <dbReference type="SAM" id="Phobius"/>
    </source>
</evidence>
<feature type="transmembrane region" description="Helical" evidence="6">
    <location>
        <begin position="12"/>
        <end position="39"/>
    </location>
</feature>
<dbReference type="EMBL" id="QSIO01000002">
    <property type="protein sequence ID" value="RHC94961.1"/>
    <property type="molecule type" value="Genomic_DNA"/>
</dbReference>
<dbReference type="Proteomes" id="UP000285773">
    <property type="component" value="Unassembled WGS sequence"/>
</dbReference>
<evidence type="ECO:0000256" key="2">
    <source>
        <dbReference type="ARBA" id="ARBA00022448"/>
    </source>
</evidence>
<dbReference type="PRINTS" id="PR01036">
    <property type="entry name" value="TCRTETB"/>
</dbReference>
<dbReference type="Gene3D" id="1.20.1720.10">
    <property type="entry name" value="Multidrug resistance protein D"/>
    <property type="match status" value="1"/>
</dbReference>
<dbReference type="PROSITE" id="PS50850">
    <property type="entry name" value="MFS"/>
    <property type="match status" value="1"/>
</dbReference>
<feature type="transmembrane region" description="Helical" evidence="6">
    <location>
        <begin position="79"/>
        <end position="97"/>
    </location>
</feature>
<comment type="caution">
    <text evidence="8">The sequence shown here is derived from an EMBL/GenBank/DDBJ whole genome shotgun (WGS) entry which is preliminary data.</text>
</comment>
<organism evidence="8 9">
    <name type="scientific">Streptococcus parasanguinis</name>
    <dbReference type="NCBI Taxonomy" id="1318"/>
    <lineage>
        <taxon>Bacteria</taxon>
        <taxon>Bacillati</taxon>
        <taxon>Bacillota</taxon>
        <taxon>Bacilli</taxon>
        <taxon>Lactobacillales</taxon>
        <taxon>Streptococcaceae</taxon>
        <taxon>Streptococcus</taxon>
    </lineage>
</organism>
<evidence type="ECO:0000256" key="1">
    <source>
        <dbReference type="ARBA" id="ARBA00004651"/>
    </source>
</evidence>
<feature type="transmembrane region" description="Helical" evidence="6">
    <location>
        <begin position="266"/>
        <end position="287"/>
    </location>
</feature>
<proteinExistence type="predicted"/>
<feature type="transmembrane region" description="Helical" evidence="6">
    <location>
        <begin position="134"/>
        <end position="151"/>
    </location>
</feature>
<reference evidence="8 9" key="1">
    <citation type="submission" date="2018-08" db="EMBL/GenBank/DDBJ databases">
        <title>A genome reference for cultivated species of the human gut microbiota.</title>
        <authorList>
            <person name="Zou Y."/>
            <person name="Xue W."/>
            <person name="Luo G."/>
        </authorList>
    </citation>
    <scope>NUCLEOTIDE SEQUENCE [LARGE SCALE GENOMIC DNA]</scope>
    <source>
        <strain evidence="8 9">AM33-3BH</strain>
    </source>
</reference>
<feature type="transmembrane region" description="Helical" evidence="6">
    <location>
        <begin position="358"/>
        <end position="379"/>
    </location>
</feature>
<gene>
    <name evidence="8" type="ORF">DW820_06385</name>
</gene>
<evidence type="ECO:0000259" key="7">
    <source>
        <dbReference type="PROSITE" id="PS50850"/>
    </source>
</evidence>
<feature type="transmembrane region" description="Helical" evidence="6">
    <location>
        <begin position="51"/>
        <end position="70"/>
    </location>
</feature>
<evidence type="ECO:0000313" key="9">
    <source>
        <dbReference type="Proteomes" id="UP000285773"/>
    </source>
</evidence>
<sequence length="464" mass="50125">MSQEKISAKVLYAIFATGILSFCGVAGETAMNITFPILMKEFEINTATVQWVTTIYLLVVACVVPLSAYLKRSFKMKSIFLVGNLLSVLGVLIDFLAPSFGFVVLGRLVQGMGVGFALPLMFNIILEQVPKRKIGLMMGVGTLITAIAPAIGPTVGGLLTANFGWRSIFLVQFPILLASLVAGLRSIEQISKVKRETLDIMSLIAIIASFLGLILGIHGLSDHAFFSFSVLGWLVIGFLGLVLLVWRSNQLETPIINLAILKNHLLTGHVLAFFTFQLGSLAMSFLLPNYVQLVNHSSTTLAALMLLPGAIIGAGFAPFSGLILDKLGARKPILLGASLILLAHFFFTLFGLKLTNGLILIFYMIFMTGMGLAFGNIMTNGQKQLSLEEQPDANAIFNTLQQFAGAVGTTLASLIVAMSQANQKMDFTQATAKGSRNGFMVLFALGIFQLLLLFWVVGKENETN</sequence>
<dbReference type="InterPro" id="IPR011701">
    <property type="entry name" value="MFS"/>
</dbReference>
<feature type="transmembrane region" description="Helical" evidence="6">
    <location>
        <begin position="103"/>
        <end position="122"/>
    </location>
</feature>
<feature type="transmembrane region" description="Helical" evidence="6">
    <location>
        <begin position="439"/>
        <end position="458"/>
    </location>
</feature>
<feature type="domain" description="Major facilitator superfamily (MFS) profile" evidence="7">
    <location>
        <begin position="13"/>
        <end position="461"/>
    </location>
</feature>
<evidence type="ECO:0000256" key="4">
    <source>
        <dbReference type="ARBA" id="ARBA00022989"/>
    </source>
</evidence>
<feature type="transmembrane region" description="Helical" evidence="6">
    <location>
        <begin position="224"/>
        <end position="246"/>
    </location>
</feature>
<evidence type="ECO:0000313" key="8">
    <source>
        <dbReference type="EMBL" id="RHC94961.1"/>
    </source>
</evidence>
<feature type="transmembrane region" description="Helical" evidence="6">
    <location>
        <begin position="299"/>
        <end position="324"/>
    </location>
</feature>
<feature type="transmembrane region" description="Helical" evidence="6">
    <location>
        <begin position="400"/>
        <end position="419"/>
    </location>
</feature>
<dbReference type="PANTHER" id="PTHR42718:SF9">
    <property type="entry name" value="MAJOR FACILITATOR SUPERFAMILY MULTIDRUG TRANSPORTER MFSC"/>
    <property type="match status" value="1"/>
</dbReference>
<dbReference type="AlphaFoldDB" id="A0A414CJ04"/>
<feature type="transmembrane region" description="Helical" evidence="6">
    <location>
        <begin position="197"/>
        <end position="218"/>
    </location>
</feature>
<dbReference type="GO" id="GO:0005886">
    <property type="term" value="C:plasma membrane"/>
    <property type="evidence" value="ECO:0007669"/>
    <property type="project" value="UniProtKB-SubCell"/>
</dbReference>
<dbReference type="Pfam" id="PF07690">
    <property type="entry name" value="MFS_1"/>
    <property type="match status" value="1"/>
</dbReference>
<feature type="transmembrane region" description="Helical" evidence="6">
    <location>
        <begin position="333"/>
        <end position="352"/>
    </location>
</feature>
<keyword evidence="3 6" id="KW-0812">Transmembrane</keyword>
<keyword evidence="4 6" id="KW-1133">Transmembrane helix</keyword>
<dbReference type="SUPFAM" id="SSF103473">
    <property type="entry name" value="MFS general substrate transporter"/>
    <property type="match status" value="1"/>
</dbReference>
<comment type="subcellular location">
    <subcellularLocation>
        <location evidence="1">Cell membrane</location>
        <topology evidence="1">Multi-pass membrane protein</topology>
    </subcellularLocation>
</comment>
<keyword evidence="2" id="KW-0813">Transport</keyword>
<keyword evidence="5 6" id="KW-0472">Membrane</keyword>
<dbReference type="InterPro" id="IPR020846">
    <property type="entry name" value="MFS_dom"/>
</dbReference>
<protein>
    <submittedName>
        <fullName evidence="8">MFS transporter</fullName>
    </submittedName>
</protein>
<feature type="transmembrane region" description="Helical" evidence="6">
    <location>
        <begin position="163"/>
        <end position="185"/>
    </location>
</feature>